<proteinExistence type="predicted"/>
<gene>
    <name evidence="3" type="ORF">ABN611_14610</name>
</gene>
<dbReference type="InterPro" id="IPR036388">
    <property type="entry name" value="WH-like_DNA-bd_sf"/>
</dbReference>
<dbReference type="EMBL" id="CP158165">
    <property type="protein sequence ID" value="XBV27632.1"/>
    <property type="molecule type" value="Genomic_DNA"/>
</dbReference>
<evidence type="ECO:0000259" key="2">
    <source>
        <dbReference type="Pfam" id="PF12802"/>
    </source>
</evidence>
<evidence type="ECO:0000256" key="1">
    <source>
        <dbReference type="SAM" id="Phobius"/>
    </source>
</evidence>
<accession>A0AAU7TLU1</accession>
<dbReference type="Gene3D" id="1.10.10.10">
    <property type="entry name" value="Winged helix-like DNA-binding domain superfamily/Winged helix DNA-binding domain"/>
    <property type="match status" value="1"/>
</dbReference>
<feature type="transmembrane region" description="Helical" evidence="1">
    <location>
        <begin position="117"/>
        <end position="136"/>
    </location>
</feature>
<protein>
    <recommendedName>
        <fullName evidence="2">HTH marR-type domain-containing protein</fullName>
    </recommendedName>
</protein>
<dbReference type="GO" id="GO:0003700">
    <property type="term" value="F:DNA-binding transcription factor activity"/>
    <property type="evidence" value="ECO:0007669"/>
    <property type="project" value="InterPro"/>
</dbReference>
<dbReference type="InterPro" id="IPR036390">
    <property type="entry name" value="WH_DNA-bd_sf"/>
</dbReference>
<organism evidence="3">
    <name type="scientific">Kribbella sp. HUAS MG21</name>
    <dbReference type="NCBI Taxonomy" id="3160966"/>
    <lineage>
        <taxon>Bacteria</taxon>
        <taxon>Bacillati</taxon>
        <taxon>Actinomycetota</taxon>
        <taxon>Actinomycetes</taxon>
        <taxon>Propionibacteriales</taxon>
        <taxon>Kribbellaceae</taxon>
        <taxon>Kribbella</taxon>
    </lineage>
</organism>
<keyword evidence="1" id="KW-1133">Transmembrane helix</keyword>
<keyword evidence="1" id="KW-0812">Transmembrane</keyword>
<dbReference type="InterPro" id="IPR000835">
    <property type="entry name" value="HTH_MarR-typ"/>
</dbReference>
<dbReference type="Pfam" id="PF12802">
    <property type="entry name" value="MarR_2"/>
    <property type="match status" value="1"/>
</dbReference>
<dbReference type="SUPFAM" id="SSF46785">
    <property type="entry name" value="Winged helix' DNA-binding domain"/>
    <property type="match status" value="1"/>
</dbReference>
<dbReference type="RefSeq" id="WP_350280415.1">
    <property type="nucleotide sequence ID" value="NZ_CP158165.1"/>
</dbReference>
<evidence type="ECO:0000313" key="3">
    <source>
        <dbReference type="EMBL" id="XBV27632.1"/>
    </source>
</evidence>
<keyword evidence="1" id="KW-0472">Membrane</keyword>
<name>A0AAU7TLU1_9ACTN</name>
<sequence>MANDPALEHALLEHLRFAPLSRAELARRTGVSEERVQAALKDLVTGTFVARRPQDDGPADYELTEAGAGRLDLMEELQRSPLKVMAKVFGALVVQVVRPEKAPTPLPGTQAPNWGTLLFILLPVVAVIAVILGNVVNSGASLGTVALFLLLVAAKFAWAFRGRRFRK</sequence>
<feature type="transmembrane region" description="Helical" evidence="1">
    <location>
        <begin position="142"/>
        <end position="160"/>
    </location>
</feature>
<feature type="domain" description="HTH marR-type" evidence="2">
    <location>
        <begin position="7"/>
        <end position="55"/>
    </location>
</feature>
<dbReference type="AlphaFoldDB" id="A0AAU7TLU1"/>
<reference evidence="3" key="1">
    <citation type="submission" date="2024-06" db="EMBL/GenBank/DDBJ databases">
        <title>Kribbella sp. strain HUAS MG21 genome sequences.</title>
        <authorList>
            <person name="Mo P."/>
        </authorList>
    </citation>
    <scope>NUCLEOTIDE SEQUENCE</scope>
    <source>
        <strain evidence="3">HUAS MG21</strain>
    </source>
</reference>